<protein>
    <submittedName>
        <fullName evidence="2">Uncharacterized protein</fullName>
    </submittedName>
</protein>
<dbReference type="Proteomes" id="UP000662373">
    <property type="component" value="Unassembled WGS sequence"/>
</dbReference>
<dbReference type="AlphaFoldDB" id="A0A934NIJ8"/>
<evidence type="ECO:0000313" key="3">
    <source>
        <dbReference type="Proteomes" id="UP000662373"/>
    </source>
</evidence>
<gene>
    <name evidence="2" type="ORF">JEM65_11395</name>
</gene>
<dbReference type="RefSeq" id="WP_199599542.1">
    <property type="nucleotide sequence ID" value="NZ_JAEHJZ010000027.1"/>
</dbReference>
<keyword evidence="3" id="KW-1185">Reference proteome</keyword>
<name>A0A934NIJ8_9FLAO</name>
<accession>A0A934NIJ8</accession>
<feature type="chain" id="PRO_5037716738" evidence="1">
    <location>
        <begin position="20"/>
        <end position="172"/>
    </location>
</feature>
<evidence type="ECO:0000256" key="1">
    <source>
        <dbReference type="SAM" id="SignalP"/>
    </source>
</evidence>
<proteinExistence type="predicted"/>
<dbReference type="EMBL" id="JAEHJZ010000027">
    <property type="protein sequence ID" value="MBJ7881248.1"/>
    <property type="molecule type" value="Genomic_DNA"/>
</dbReference>
<organism evidence="2 3">
    <name type="scientific">Gelidibacter salicanalis</name>
    <dbReference type="NCBI Taxonomy" id="291193"/>
    <lineage>
        <taxon>Bacteria</taxon>
        <taxon>Pseudomonadati</taxon>
        <taxon>Bacteroidota</taxon>
        <taxon>Flavobacteriia</taxon>
        <taxon>Flavobacteriales</taxon>
        <taxon>Flavobacteriaceae</taxon>
        <taxon>Gelidibacter</taxon>
    </lineage>
</organism>
<keyword evidence="1" id="KW-0732">Signal</keyword>
<feature type="signal peptide" evidence="1">
    <location>
        <begin position="1"/>
        <end position="19"/>
    </location>
</feature>
<evidence type="ECO:0000313" key="2">
    <source>
        <dbReference type="EMBL" id="MBJ7881248.1"/>
    </source>
</evidence>
<reference evidence="2 3" key="1">
    <citation type="submission" date="2020-09" db="EMBL/GenBank/DDBJ databases">
        <title>Draft genome of Gelidibacter salicanalis PAMC21136.</title>
        <authorList>
            <person name="Park H."/>
        </authorList>
    </citation>
    <scope>NUCLEOTIDE SEQUENCE [LARGE SCALE GENOMIC DNA]</scope>
    <source>
        <strain evidence="2 3">PAMC21136</strain>
    </source>
</reference>
<comment type="caution">
    <text evidence="2">The sequence shown here is derived from an EMBL/GenBank/DDBJ whole genome shotgun (WGS) entry which is preliminary data.</text>
</comment>
<sequence>MKKIMSFIFLLSLTFSAFATEQEMDLLIVENDTIYLKTSLLEKLELETPPFGNTRERAPSTGCWRGYRAIWKIIDNKLYLEKIIRCNSDRGKGEQDLIELFKANGFDFKENNGMILADWVTEDFYKMNFSSSNYYKDKIYLYDGWNEKEKNKDKNLKLKIKSGEIKLNRLKE</sequence>